<gene>
    <name evidence="10" type="ORF">K4H94_00125</name>
</gene>
<dbReference type="InterPro" id="IPR050539">
    <property type="entry name" value="ThrE_Dicarb/AminoAcid_Exp"/>
</dbReference>
<keyword evidence="6 8" id="KW-0472">Membrane</keyword>
<feature type="transmembrane region" description="Helical" evidence="8">
    <location>
        <begin position="6"/>
        <end position="21"/>
    </location>
</feature>
<evidence type="ECO:0000256" key="3">
    <source>
        <dbReference type="ARBA" id="ARBA00022519"/>
    </source>
</evidence>
<evidence type="ECO:0000256" key="8">
    <source>
        <dbReference type="SAM" id="Phobius"/>
    </source>
</evidence>
<dbReference type="GO" id="GO:0005886">
    <property type="term" value="C:plasma membrane"/>
    <property type="evidence" value="ECO:0007669"/>
    <property type="project" value="UniProtKB-SubCell"/>
</dbReference>
<evidence type="ECO:0000313" key="10">
    <source>
        <dbReference type="EMBL" id="MBX7289457.1"/>
    </source>
</evidence>
<evidence type="ECO:0000256" key="1">
    <source>
        <dbReference type="ARBA" id="ARBA00004651"/>
    </source>
</evidence>
<protein>
    <submittedName>
        <fullName evidence="10">Threonine/serine exporter family protein</fullName>
    </submittedName>
</protein>
<dbReference type="KEGG" id="cchv:BTM20_07155"/>
<dbReference type="Proteomes" id="UP000775179">
    <property type="component" value="Unassembled WGS sequence"/>
</dbReference>
<dbReference type="EMBL" id="JAIFTX010000001">
    <property type="protein sequence ID" value="MBX7289457.1"/>
    <property type="molecule type" value="Genomic_DNA"/>
</dbReference>
<dbReference type="RefSeq" id="WP_021875629.1">
    <property type="nucleotide sequence ID" value="NZ_CP018624.1"/>
</dbReference>
<feature type="transmembrane region" description="Helical" evidence="8">
    <location>
        <begin position="76"/>
        <end position="95"/>
    </location>
</feature>
<evidence type="ECO:0000256" key="4">
    <source>
        <dbReference type="ARBA" id="ARBA00022692"/>
    </source>
</evidence>
<evidence type="ECO:0000256" key="6">
    <source>
        <dbReference type="ARBA" id="ARBA00023136"/>
    </source>
</evidence>
<dbReference type="PANTHER" id="PTHR34390:SF1">
    <property type="entry name" value="SUCCINATE TRANSPORTER SUBUNIT YJJB-RELATED"/>
    <property type="match status" value="1"/>
</dbReference>
<comment type="similarity">
    <text evidence="7">Belongs to the ThrE exporter (TC 2.A.79) family.</text>
</comment>
<feature type="transmembrane region" description="Helical" evidence="8">
    <location>
        <begin position="42"/>
        <end position="64"/>
    </location>
</feature>
<dbReference type="GeneID" id="66301642"/>
<reference evidence="10 11" key="1">
    <citation type="submission" date="2021-08" db="EMBL/GenBank/DDBJ databases">
        <title>Genome sequence analysis of Clostridium chauvoei strains of European origin and evaluation of typing options for outbreak investigations.</title>
        <authorList>
            <person name="Abdel-Glil M."/>
            <person name="Thomas P."/>
            <person name="Seyboldt C."/>
        </authorList>
    </citation>
    <scope>NUCLEOTIDE SEQUENCE [LARGE SCALE GENOMIC DNA]</scope>
    <source>
        <strain evidence="10 11">S0260-09</strain>
    </source>
</reference>
<comment type="subcellular location">
    <subcellularLocation>
        <location evidence="1">Cell membrane</location>
        <topology evidence="1">Multi-pass membrane protein</topology>
    </subcellularLocation>
</comment>
<dbReference type="Pfam" id="PF12821">
    <property type="entry name" value="ThrE_2"/>
    <property type="match status" value="1"/>
</dbReference>
<feature type="domain" description="Threonine/Serine exporter ThrE" evidence="9">
    <location>
        <begin position="5"/>
        <end position="132"/>
    </location>
</feature>
<evidence type="ECO:0000256" key="7">
    <source>
        <dbReference type="ARBA" id="ARBA00034125"/>
    </source>
</evidence>
<feature type="transmembrane region" description="Helical" evidence="8">
    <location>
        <begin position="116"/>
        <end position="137"/>
    </location>
</feature>
<keyword evidence="2" id="KW-1003">Cell membrane</keyword>
<comment type="caution">
    <text evidence="10">The sequence shown here is derived from an EMBL/GenBank/DDBJ whole genome shotgun (WGS) entry which is preliminary data.</text>
</comment>
<dbReference type="AlphaFoldDB" id="A0ABD4RDM5"/>
<keyword evidence="4 8" id="KW-0812">Transmembrane</keyword>
<accession>A0ABD4RDM5</accession>
<name>A0ABD4RDM5_9CLOT</name>
<sequence length="157" mass="16917">MLGETLAAFVATIGFGILFNIKGKKLIFAGIDGAIGWFVYKLILMAGLSQVSALFIAAISISIFSEVYARILKTPVTTFIVCALIPLVPGGGMYYTMVEAITGDIMKSLETGINTLASAGALALGIIFVSTITRIIMSYKNTNNIQLKFRRSKHMKL</sequence>
<evidence type="ECO:0000313" key="11">
    <source>
        <dbReference type="Proteomes" id="UP000775179"/>
    </source>
</evidence>
<dbReference type="InterPro" id="IPR024528">
    <property type="entry name" value="ThrE_2"/>
</dbReference>
<proteinExistence type="inferred from homology"/>
<evidence type="ECO:0000259" key="9">
    <source>
        <dbReference type="Pfam" id="PF12821"/>
    </source>
</evidence>
<evidence type="ECO:0000256" key="5">
    <source>
        <dbReference type="ARBA" id="ARBA00022989"/>
    </source>
</evidence>
<keyword evidence="3" id="KW-0997">Cell inner membrane</keyword>
<organism evidence="10 11">
    <name type="scientific">Clostridium chauvoei</name>
    <dbReference type="NCBI Taxonomy" id="46867"/>
    <lineage>
        <taxon>Bacteria</taxon>
        <taxon>Bacillati</taxon>
        <taxon>Bacillota</taxon>
        <taxon>Clostridia</taxon>
        <taxon>Eubacteriales</taxon>
        <taxon>Clostridiaceae</taxon>
        <taxon>Clostridium</taxon>
    </lineage>
</organism>
<keyword evidence="5 8" id="KW-1133">Transmembrane helix</keyword>
<dbReference type="PANTHER" id="PTHR34390">
    <property type="entry name" value="UPF0442 PROTEIN YJJB-RELATED"/>
    <property type="match status" value="1"/>
</dbReference>
<evidence type="ECO:0000256" key="2">
    <source>
        <dbReference type="ARBA" id="ARBA00022475"/>
    </source>
</evidence>